<dbReference type="Pfam" id="PF01746">
    <property type="entry name" value="tRNA_m1G_MT"/>
    <property type="match status" value="1"/>
</dbReference>
<comment type="function">
    <text evidence="1">Specifically methylates guanosine-37 in various tRNAs.</text>
</comment>
<dbReference type="PIRSF" id="PIRSF000386">
    <property type="entry name" value="tRNA_mtase"/>
    <property type="match status" value="1"/>
</dbReference>
<dbReference type="EMBL" id="UOGC01000135">
    <property type="protein sequence ID" value="VAX22223.1"/>
    <property type="molecule type" value="Genomic_DNA"/>
</dbReference>
<dbReference type="PANTHER" id="PTHR46417">
    <property type="entry name" value="TRNA (GUANINE-N(1)-)-METHYLTRANSFERASE"/>
    <property type="match status" value="1"/>
</dbReference>
<dbReference type="InterPro" id="IPR002649">
    <property type="entry name" value="tRNA_m1G_MeTrfase_TrmD"/>
</dbReference>
<protein>
    <recommendedName>
        <fullName evidence="6">tRNA (guanine-N(1)-)-methyltransferase</fullName>
        <ecNumber evidence="5">2.1.1.228</ecNumber>
    </recommendedName>
    <alternativeName>
        <fullName evidence="12">M1G-methyltransferase</fullName>
    </alternativeName>
    <alternativeName>
        <fullName evidence="13">tRNA [GM37] methyltransferase</fullName>
    </alternativeName>
</protein>
<evidence type="ECO:0000256" key="12">
    <source>
        <dbReference type="ARBA" id="ARBA00029736"/>
    </source>
</evidence>
<dbReference type="InterPro" id="IPR023148">
    <property type="entry name" value="tRNA_m1G_MeTrfase_C_sf"/>
</dbReference>
<dbReference type="GO" id="GO:0002939">
    <property type="term" value="P:tRNA N1-guanine methylation"/>
    <property type="evidence" value="ECO:0007669"/>
    <property type="project" value="TreeGrafter"/>
</dbReference>
<dbReference type="HAMAP" id="MF_00605">
    <property type="entry name" value="TrmD"/>
    <property type="match status" value="1"/>
</dbReference>
<keyword evidence="7" id="KW-0963">Cytoplasm</keyword>
<comment type="similarity">
    <text evidence="3">Belongs to the RNA methyltransferase TrmD family.</text>
</comment>
<dbReference type="PANTHER" id="PTHR46417:SF1">
    <property type="entry name" value="TRNA (GUANINE-N(1)-)-METHYLTRANSFERASE"/>
    <property type="match status" value="1"/>
</dbReference>
<comment type="catalytic activity">
    <reaction evidence="14">
        <text>guanosine(37) in tRNA + S-adenosyl-L-methionine = N(1)-methylguanosine(37) in tRNA + S-adenosyl-L-homocysteine + H(+)</text>
        <dbReference type="Rhea" id="RHEA:36899"/>
        <dbReference type="Rhea" id="RHEA-COMP:10145"/>
        <dbReference type="Rhea" id="RHEA-COMP:10147"/>
        <dbReference type="ChEBI" id="CHEBI:15378"/>
        <dbReference type="ChEBI" id="CHEBI:57856"/>
        <dbReference type="ChEBI" id="CHEBI:59789"/>
        <dbReference type="ChEBI" id="CHEBI:73542"/>
        <dbReference type="ChEBI" id="CHEBI:74269"/>
        <dbReference type="EC" id="2.1.1.228"/>
    </reaction>
</comment>
<evidence type="ECO:0000313" key="16">
    <source>
        <dbReference type="EMBL" id="VAX22223.1"/>
    </source>
</evidence>
<accession>A0A3B1CC14</accession>
<dbReference type="Gene3D" id="1.10.1270.20">
    <property type="entry name" value="tRNA(m1g37)methyltransferase, domain 2"/>
    <property type="match status" value="1"/>
</dbReference>
<dbReference type="GO" id="GO:0005829">
    <property type="term" value="C:cytosol"/>
    <property type="evidence" value="ECO:0007669"/>
    <property type="project" value="TreeGrafter"/>
</dbReference>
<evidence type="ECO:0000256" key="14">
    <source>
        <dbReference type="ARBA" id="ARBA00047783"/>
    </source>
</evidence>
<reference evidence="16" key="1">
    <citation type="submission" date="2018-06" db="EMBL/GenBank/DDBJ databases">
        <authorList>
            <person name="Zhirakovskaya E."/>
        </authorList>
    </citation>
    <scope>NUCLEOTIDE SEQUENCE</scope>
</reference>
<sequence>MRFDIVTIFPEMFDGPLNHSIIGRAQEKNIVNISVHNLRKWTHDKHQITDDSPYGGGAGMVMKPAPFSEAVAELKQKNEGAKVVLMTPQGEPFCDAKARKLAKLPGLIILCGRYEGVDERVRLIADMEISIGDYVLTGGELPAMVLVDSVARLNPGVVKEAESTQKDSHAENLLEHPHYTRPPEFMGEKVPDVLLSGDHGKIEKWRREQAIIRTAQRRPDLIAKADLTNSEKELVRKITVENND</sequence>
<evidence type="ECO:0000256" key="11">
    <source>
        <dbReference type="ARBA" id="ARBA00022694"/>
    </source>
</evidence>
<dbReference type="FunFam" id="1.10.1270.20:FF:000001">
    <property type="entry name" value="tRNA (guanine-N(1)-)-methyltransferase"/>
    <property type="match status" value="1"/>
</dbReference>
<comment type="subcellular location">
    <subcellularLocation>
        <location evidence="2">Cytoplasm</location>
    </subcellularLocation>
</comment>
<keyword evidence="11" id="KW-0819">tRNA processing</keyword>
<dbReference type="NCBIfam" id="TIGR00088">
    <property type="entry name" value="trmD"/>
    <property type="match status" value="1"/>
</dbReference>
<dbReference type="InterPro" id="IPR029028">
    <property type="entry name" value="Alpha/beta_knot_MTases"/>
</dbReference>
<evidence type="ECO:0000259" key="15">
    <source>
        <dbReference type="Pfam" id="PF01746"/>
    </source>
</evidence>
<dbReference type="CDD" id="cd18080">
    <property type="entry name" value="TrmD-like"/>
    <property type="match status" value="1"/>
</dbReference>
<name>A0A3B1CC14_9ZZZZ</name>
<dbReference type="GO" id="GO:0052906">
    <property type="term" value="F:tRNA (guanine(37)-N1)-methyltransferase activity"/>
    <property type="evidence" value="ECO:0007669"/>
    <property type="project" value="UniProtKB-EC"/>
</dbReference>
<comment type="subunit">
    <text evidence="4">Homodimer.</text>
</comment>
<keyword evidence="8 16" id="KW-0489">Methyltransferase</keyword>
<dbReference type="NCBIfam" id="NF000648">
    <property type="entry name" value="PRK00026.1"/>
    <property type="match status" value="1"/>
</dbReference>
<evidence type="ECO:0000256" key="6">
    <source>
        <dbReference type="ARBA" id="ARBA00014679"/>
    </source>
</evidence>
<proteinExistence type="inferred from homology"/>
<evidence type="ECO:0000256" key="2">
    <source>
        <dbReference type="ARBA" id="ARBA00004496"/>
    </source>
</evidence>
<dbReference type="Gene3D" id="3.40.1280.10">
    <property type="match status" value="1"/>
</dbReference>
<dbReference type="InterPro" id="IPR029026">
    <property type="entry name" value="tRNA_m1G_MTases_N"/>
</dbReference>
<dbReference type="AlphaFoldDB" id="A0A3B1CC14"/>
<organism evidence="16">
    <name type="scientific">hydrothermal vent metagenome</name>
    <dbReference type="NCBI Taxonomy" id="652676"/>
    <lineage>
        <taxon>unclassified sequences</taxon>
        <taxon>metagenomes</taxon>
        <taxon>ecological metagenomes</taxon>
    </lineage>
</organism>
<evidence type="ECO:0000256" key="1">
    <source>
        <dbReference type="ARBA" id="ARBA00002634"/>
    </source>
</evidence>
<evidence type="ECO:0000256" key="13">
    <source>
        <dbReference type="ARBA" id="ARBA00033392"/>
    </source>
</evidence>
<evidence type="ECO:0000256" key="8">
    <source>
        <dbReference type="ARBA" id="ARBA00022603"/>
    </source>
</evidence>
<evidence type="ECO:0000256" key="3">
    <source>
        <dbReference type="ARBA" id="ARBA00007630"/>
    </source>
</evidence>
<keyword evidence="9 16" id="KW-0808">Transferase</keyword>
<evidence type="ECO:0000256" key="4">
    <source>
        <dbReference type="ARBA" id="ARBA00011738"/>
    </source>
</evidence>
<gene>
    <name evidence="16" type="ORF">MNBD_NITROSPINAE01-857</name>
</gene>
<dbReference type="EC" id="2.1.1.228" evidence="5"/>
<keyword evidence="10" id="KW-0949">S-adenosyl-L-methionine</keyword>
<evidence type="ECO:0000256" key="5">
    <source>
        <dbReference type="ARBA" id="ARBA00012807"/>
    </source>
</evidence>
<dbReference type="InterPro" id="IPR016009">
    <property type="entry name" value="tRNA_MeTrfase_TRMD/TRM10"/>
</dbReference>
<evidence type="ECO:0000256" key="7">
    <source>
        <dbReference type="ARBA" id="ARBA00022490"/>
    </source>
</evidence>
<dbReference type="FunFam" id="3.40.1280.10:FF:000001">
    <property type="entry name" value="tRNA (guanine-N(1)-)-methyltransferase"/>
    <property type="match status" value="1"/>
</dbReference>
<dbReference type="SUPFAM" id="SSF75217">
    <property type="entry name" value="alpha/beta knot"/>
    <property type="match status" value="1"/>
</dbReference>
<evidence type="ECO:0000256" key="9">
    <source>
        <dbReference type="ARBA" id="ARBA00022679"/>
    </source>
</evidence>
<evidence type="ECO:0000256" key="10">
    <source>
        <dbReference type="ARBA" id="ARBA00022691"/>
    </source>
</evidence>
<feature type="domain" description="tRNA methyltransferase TRMD/TRM10-type" evidence="15">
    <location>
        <begin position="1"/>
        <end position="223"/>
    </location>
</feature>